<evidence type="ECO:0000313" key="6">
    <source>
        <dbReference type="Proteomes" id="UP000184076"/>
    </source>
</evidence>
<dbReference type="InterPro" id="IPR000184">
    <property type="entry name" value="Bac_surfAg_D15"/>
</dbReference>
<dbReference type="Pfam" id="PF07244">
    <property type="entry name" value="POTRA"/>
    <property type="match status" value="1"/>
</dbReference>
<dbReference type="Gene3D" id="3.10.20.310">
    <property type="entry name" value="membrane protein fhac"/>
    <property type="match status" value="1"/>
</dbReference>
<evidence type="ECO:0000259" key="4">
    <source>
        <dbReference type="Pfam" id="PF07244"/>
    </source>
</evidence>
<dbReference type="InterPro" id="IPR010827">
    <property type="entry name" value="BamA/TamA_POTRA"/>
</dbReference>
<dbReference type="GO" id="GO:0019867">
    <property type="term" value="C:outer membrane"/>
    <property type="evidence" value="ECO:0007669"/>
    <property type="project" value="InterPro"/>
</dbReference>
<name>A0A1M5D669_9BACT</name>
<evidence type="ECO:0000259" key="3">
    <source>
        <dbReference type="Pfam" id="PF01103"/>
    </source>
</evidence>
<keyword evidence="6" id="KW-1185">Reference proteome</keyword>
<dbReference type="InterPro" id="IPR039910">
    <property type="entry name" value="D15-like"/>
</dbReference>
<reference evidence="6" key="1">
    <citation type="submission" date="2016-11" db="EMBL/GenBank/DDBJ databases">
        <authorList>
            <person name="Varghese N."/>
            <person name="Submissions S."/>
        </authorList>
    </citation>
    <scope>NUCLEOTIDE SEQUENCE [LARGE SCALE GENOMIC DNA]</scope>
    <source>
        <strain evidence="6">DSM 9756</strain>
    </source>
</reference>
<evidence type="ECO:0000313" key="5">
    <source>
        <dbReference type="EMBL" id="SHF62347.1"/>
    </source>
</evidence>
<feature type="domain" description="Bacterial surface antigen (D15)" evidence="3">
    <location>
        <begin position="297"/>
        <end position="588"/>
    </location>
</feature>
<accession>A0A1M5D669</accession>
<comment type="subcellular location">
    <subcellularLocation>
        <location evidence="1">Membrane</location>
    </subcellularLocation>
</comment>
<dbReference type="Proteomes" id="UP000184076">
    <property type="component" value="Unassembled WGS sequence"/>
</dbReference>
<dbReference type="AlphaFoldDB" id="A0A1M5D669"/>
<dbReference type="EMBL" id="FQVB01000022">
    <property type="protein sequence ID" value="SHF62347.1"/>
    <property type="molecule type" value="Genomic_DNA"/>
</dbReference>
<protein>
    <submittedName>
        <fullName evidence="5">Autotransporter secretion outer membrane protein TamA</fullName>
    </submittedName>
</protein>
<evidence type="ECO:0000256" key="2">
    <source>
        <dbReference type="ARBA" id="ARBA00023136"/>
    </source>
</evidence>
<dbReference type="Pfam" id="PF01103">
    <property type="entry name" value="Omp85"/>
    <property type="match status" value="1"/>
</dbReference>
<sequence>MGILVLTVFAGATRVLGQVPGTIAYEVDLEGALEKRDLADIRPLLGSVQLQPEGAVSQAQLRRRAEKDRRTIRSWLRSRGYYGGRVTFRLETTGEAVRLVFQIEPGALYVLDVPRLEVPQLEAVLTAKLLESLKAALPEGAPAASQAILDADKRLLTFLADNGYPLSRIRERKVVVDHDVRRVRVTYRVDPGPRALFGPLRIEGLESVDEEVVRARIPWREGRLFDRRLLNEARNRLVALDLFSIVRFSTAEKVDDQGRLPVVLTVVERRHRTFRGGLSYTTDTGPGAKASWQHRNMRRRGERLDLGVTASPLSQSLSGAFLIRDYLRTNQSLQMEAEFSREDTDAYLSQAADALVTLQRNLGGGMRVGAGAGFRLSSVEEDGKEDSFGLLYAPVLFALDNTDDPLDPSKGLRLQLNFSPYWDMLDLSLAFSKLSASASAYREVLDDRRLVLAFKAAAGSILGAGRDAVPADIRFYVGGGGSVRGYEYQSVGPLEGTDPVGGRSFFLVNAEARWKITERYGMVLFVDGGSAYADALPGSGETPRWGAGLGLRYYSPLGPFRIDVAFPLNRREGIDDAFQFYVSLGQAF</sequence>
<feature type="domain" description="POTRA" evidence="4">
    <location>
        <begin position="197"/>
        <end position="269"/>
    </location>
</feature>
<dbReference type="STRING" id="1121391.SAMN02745206_02359"/>
<proteinExistence type="predicted"/>
<dbReference type="PANTHER" id="PTHR12815:SF42">
    <property type="entry name" value="BACTERIAL SURFACE ANTIGEN (D15) DOMAIN-CONTAINING PROTEIN"/>
    <property type="match status" value="1"/>
</dbReference>
<gene>
    <name evidence="5" type="ORF">SAMN02745206_02359</name>
</gene>
<evidence type="ECO:0000256" key="1">
    <source>
        <dbReference type="ARBA" id="ARBA00004370"/>
    </source>
</evidence>
<organism evidence="5 6">
    <name type="scientific">Desulfacinum infernum DSM 9756</name>
    <dbReference type="NCBI Taxonomy" id="1121391"/>
    <lineage>
        <taxon>Bacteria</taxon>
        <taxon>Pseudomonadati</taxon>
        <taxon>Thermodesulfobacteriota</taxon>
        <taxon>Syntrophobacteria</taxon>
        <taxon>Syntrophobacterales</taxon>
        <taxon>Syntrophobacteraceae</taxon>
        <taxon>Desulfacinum</taxon>
    </lineage>
</organism>
<keyword evidence="2" id="KW-0472">Membrane</keyword>
<dbReference type="Gene3D" id="2.40.160.50">
    <property type="entry name" value="membrane protein fhac: a member of the omp85/tpsb transporter family"/>
    <property type="match status" value="1"/>
</dbReference>
<dbReference type="PANTHER" id="PTHR12815">
    <property type="entry name" value="SORTING AND ASSEMBLY MACHINERY SAMM50 PROTEIN FAMILY MEMBER"/>
    <property type="match status" value="1"/>
</dbReference>